<dbReference type="PANTHER" id="PTHR13049">
    <property type="entry name" value="DUF814-RELATED"/>
    <property type="match status" value="1"/>
</dbReference>
<dbReference type="InterPro" id="IPR008532">
    <property type="entry name" value="NFACT_RNA-bd"/>
</dbReference>
<dbReference type="OrthoDB" id="200398at2759"/>
<name>A0A1E7EM28_9STRA</name>
<feature type="region of interest" description="Disordered" evidence="2">
    <location>
        <begin position="223"/>
        <end position="252"/>
    </location>
</feature>
<keyword evidence="6" id="KW-1185">Reference proteome</keyword>
<reference evidence="5 6" key="1">
    <citation type="submission" date="2016-09" db="EMBL/GenBank/DDBJ databases">
        <title>Extensive genetic diversity and differential bi-allelic expression allows diatom success in the polar Southern Ocean.</title>
        <authorList>
            <consortium name="DOE Joint Genome Institute"/>
            <person name="Mock T."/>
            <person name="Otillar R.P."/>
            <person name="Strauss J."/>
            <person name="Dupont C."/>
            <person name="Frickenhaus S."/>
            <person name="Maumus F."/>
            <person name="Mcmullan M."/>
            <person name="Sanges R."/>
            <person name="Schmutz J."/>
            <person name="Toseland A."/>
            <person name="Valas R."/>
            <person name="Veluchamy A."/>
            <person name="Ward B.J."/>
            <person name="Allen A."/>
            <person name="Barry K."/>
            <person name="Falciatore A."/>
            <person name="Ferrante M."/>
            <person name="Fortunato A.E."/>
            <person name="Gloeckner G."/>
            <person name="Gruber A."/>
            <person name="Hipkin R."/>
            <person name="Janech M."/>
            <person name="Kroth P."/>
            <person name="Leese F."/>
            <person name="Lindquist E."/>
            <person name="Lyon B.R."/>
            <person name="Martin J."/>
            <person name="Mayer C."/>
            <person name="Parker M."/>
            <person name="Quesneville H."/>
            <person name="Raymond J."/>
            <person name="Uhlig C."/>
            <person name="Valentin K.U."/>
            <person name="Worden A.Z."/>
            <person name="Armbrust E.V."/>
            <person name="Bowler C."/>
            <person name="Green B."/>
            <person name="Moulton V."/>
            <person name="Van Oosterhout C."/>
            <person name="Grigoriev I."/>
        </authorList>
    </citation>
    <scope>NUCLEOTIDE SEQUENCE [LARGE SCALE GENOMIC DNA]</scope>
    <source>
        <strain evidence="5 6">CCMP1102</strain>
    </source>
</reference>
<evidence type="ECO:0000259" key="4">
    <source>
        <dbReference type="Pfam" id="PF05670"/>
    </source>
</evidence>
<evidence type="ECO:0000313" key="5">
    <source>
        <dbReference type="EMBL" id="OEU06978.1"/>
    </source>
</evidence>
<dbReference type="KEGG" id="fcy:FRACYDRAFT_198951"/>
<protein>
    <submittedName>
        <fullName evidence="5">DUF814-domain-containing protein</fullName>
    </submittedName>
</protein>
<proteinExistence type="inferred from homology"/>
<feature type="chain" id="PRO_5009191991" evidence="3">
    <location>
        <begin position="20"/>
        <end position="252"/>
    </location>
</feature>
<evidence type="ECO:0000313" key="6">
    <source>
        <dbReference type="Proteomes" id="UP000095751"/>
    </source>
</evidence>
<dbReference type="PANTHER" id="PTHR13049:SF2">
    <property type="entry name" value="COILED-COIL DOMAIN-CONTAINING PROTEIN 25"/>
    <property type="match status" value="1"/>
</dbReference>
<keyword evidence="3" id="KW-0732">Signal</keyword>
<feature type="compositionally biased region" description="Acidic residues" evidence="2">
    <location>
        <begin position="243"/>
        <end position="252"/>
    </location>
</feature>
<accession>A0A1E7EM28</accession>
<dbReference type="AlphaFoldDB" id="A0A1E7EM28"/>
<feature type="region of interest" description="Disordered" evidence="2">
    <location>
        <begin position="185"/>
        <end position="204"/>
    </location>
</feature>
<dbReference type="Proteomes" id="UP000095751">
    <property type="component" value="Unassembled WGS sequence"/>
</dbReference>
<gene>
    <name evidence="5" type="ORF">FRACYDRAFT_198951</name>
</gene>
<dbReference type="InParanoid" id="A0A1E7EM28"/>
<evidence type="ECO:0000256" key="2">
    <source>
        <dbReference type="SAM" id="MobiDB-lite"/>
    </source>
</evidence>
<dbReference type="InterPro" id="IPR039730">
    <property type="entry name" value="Jlp2/Ccd25"/>
</dbReference>
<evidence type="ECO:0000256" key="1">
    <source>
        <dbReference type="ARBA" id="ARBA00008998"/>
    </source>
</evidence>
<organism evidence="5 6">
    <name type="scientific">Fragilariopsis cylindrus CCMP1102</name>
    <dbReference type="NCBI Taxonomy" id="635003"/>
    <lineage>
        <taxon>Eukaryota</taxon>
        <taxon>Sar</taxon>
        <taxon>Stramenopiles</taxon>
        <taxon>Ochrophyta</taxon>
        <taxon>Bacillariophyta</taxon>
        <taxon>Bacillariophyceae</taxon>
        <taxon>Bacillariophycidae</taxon>
        <taxon>Bacillariales</taxon>
        <taxon>Bacillariaceae</taxon>
        <taxon>Fragilariopsis</taxon>
    </lineage>
</organism>
<comment type="similarity">
    <text evidence="1">Belongs to the CCDC25 family.</text>
</comment>
<feature type="domain" description="NFACT RNA-binding" evidence="4">
    <location>
        <begin position="26"/>
        <end position="139"/>
    </location>
</feature>
<feature type="signal peptide" evidence="3">
    <location>
        <begin position="1"/>
        <end position="19"/>
    </location>
</feature>
<sequence>MVYFFTVTAPVVAASAASADDGSNTNTESYTVYMGKNQSENELLIKYGHPEDVWFHVDNLSSAHVYIRMKSKSNTNNNNGSITSMTIDDLHDELILDCATLVKANSIAGCKKSETDIVYTRWKNLKKTSGMVDGQVGFHRPENVHKIKAYKDNARIKKIEKTKTEIETNVQDYLYKSQQDRIKEIQQQQKDHQRKQDKIEKQKKLEDAKQKELLSYDRLFNNTSANTEEGIQNNINATGDSTAAEEYEDDFF</sequence>
<dbReference type="EMBL" id="KV784394">
    <property type="protein sequence ID" value="OEU06978.1"/>
    <property type="molecule type" value="Genomic_DNA"/>
</dbReference>
<feature type="compositionally biased region" description="Polar residues" evidence="2">
    <location>
        <begin position="223"/>
        <end position="241"/>
    </location>
</feature>
<dbReference type="Pfam" id="PF05670">
    <property type="entry name" value="NFACT-R_1"/>
    <property type="match status" value="1"/>
</dbReference>
<evidence type="ECO:0000256" key="3">
    <source>
        <dbReference type="SAM" id="SignalP"/>
    </source>
</evidence>